<dbReference type="EMBL" id="BARS01057375">
    <property type="protein sequence ID" value="GAG50823.1"/>
    <property type="molecule type" value="Genomic_DNA"/>
</dbReference>
<gene>
    <name evidence="1" type="ORF">S01H1_84142</name>
</gene>
<reference evidence="1" key="1">
    <citation type="journal article" date="2014" name="Front. Microbiol.">
        <title>High frequency of phylogenetically diverse reductive dehalogenase-homologous genes in deep subseafloor sedimentary metagenomes.</title>
        <authorList>
            <person name="Kawai M."/>
            <person name="Futagami T."/>
            <person name="Toyoda A."/>
            <person name="Takaki Y."/>
            <person name="Nishi S."/>
            <person name="Hori S."/>
            <person name="Arai W."/>
            <person name="Tsubouchi T."/>
            <person name="Morono Y."/>
            <person name="Uchiyama I."/>
            <person name="Ito T."/>
            <person name="Fujiyama A."/>
            <person name="Inagaki F."/>
            <person name="Takami H."/>
        </authorList>
    </citation>
    <scope>NUCLEOTIDE SEQUENCE</scope>
    <source>
        <strain evidence="1">Expedition CK06-06</strain>
    </source>
</reference>
<accession>X0YQX6</accession>
<feature type="non-terminal residue" evidence="1">
    <location>
        <position position="1"/>
    </location>
</feature>
<proteinExistence type="predicted"/>
<name>X0YQX6_9ZZZZ</name>
<comment type="caution">
    <text evidence="1">The sequence shown here is derived from an EMBL/GenBank/DDBJ whole genome shotgun (WGS) entry which is preliminary data.</text>
</comment>
<dbReference type="AlphaFoldDB" id="X0YQX6"/>
<organism evidence="1">
    <name type="scientific">marine sediment metagenome</name>
    <dbReference type="NCBI Taxonomy" id="412755"/>
    <lineage>
        <taxon>unclassified sequences</taxon>
        <taxon>metagenomes</taxon>
        <taxon>ecological metagenomes</taxon>
    </lineage>
</organism>
<protein>
    <submittedName>
        <fullName evidence="1">Uncharacterized protein</fullName>
    </submittedName>
</protein>
<evidence type="ECO:0000313" key="1">
    <source>
        <dbReference type="EMBL" id="GAG50823.1"/>
    </source>
</evidence>
<sequence>IGTKLGNILEFIQKDLSGKQDKQIIKKGWSNKKELRRFRNAVNDPNVIGLDARHIKREGKPSKDKPMTLDEADNFIDKIANNWLNEKLKQIKDNS</sequence>